<evidence type="ECO:0000313" key="1">
    <source>
        <dbReference type="Proteomes" id="UP000036681"/>
    </source>
</evidence>
<protein>
    <submittedName>
        <fullName evidence="2">Ovule protein</fullName>
    </submittedName>
</protein>
<dbReference type="WBParaSite" id="ALUE_0000029101-mRNA-1">
    <property type="protein sequence ID" value="ALUE_0000029101-mRNA-1"/>
    <property type="gene ID" value="ALUE_0000029101"/>
</dbReference>
<accession>A0A0M3HFJ6</accession>
<evidence type="ECO:0000313" key="2">
    <source>
        <dbReference type="WBParaSite" id="ALUE_0000029101-mRNA-1"/>
    </source>
</evidence>
<dbReference type="Proteomes" id="UP000036681">
    <property type="component" value="Unplaced"/>
</dbReference>
<organism evidence="1 2">
    <name type="scientific">Ascaris lumbricoides</name>
    <name type="common">Giant roundworm</name>
    <dbReference type="NCBI Taxonomy" id="6252"/>
    <lineage>
        <taxon>Eukaryota</taxon>
        <taxon>Metazoa</taxon>
        <taxon>Ecdysozoa</taxon>
        <taxon>Nematoda</taxon>
        <taxon>Chromadorea</taxon>
        <taxon>Rhabditida</taxon>
        <taxon>Spirurina</taxon>
        <taxon>Ascaridomorpha</taxon>
        <taxon>Ascaridoidea</taxon>
        <taxon>Ascarididae</taxon>
        <taxon>Ascaris</taxon>
    </lineage>
</organism>
<name>A0A0M3HFJ6_ASCLU</name>
<keyword evidence="1" id="KW-1185">Reference proteome</keyword>
<dbReference type="AlphaFoldDB" id="A0A0M3HFJ6"/>
<sequence length="66" mass="7302">MASVESMSKLICSQNYIGTSSKLTSNTFIHSLTLIHHQTISANFRSFTGISNFSATCCAKKRRQLC</sequence>
<proteinExistence type="predicted"/>
<reference evidence="2" key="1">
    <citation type="submission" date="2017-02" db="UniProtKB">
        <authorList>
            <consortium name="WormBaseParasite"/>
        </authorList>
    </citation>
    <scope>IDENTIFICATION</scope>
</reference>